<feature type="domain" description="Peptidoglycan binding-like" evidence="2">
    <location>
        <begin position="360"/>
        <end position="410"/>
    </location>
</feature>
<feature type="chain" id="PRO_5028095537" evidence="1">
    <location>
        <begin position="24"/>
        <end position="418"/>
    </location>
</feature>
<dbReference type="AlphaFoldDB" id="A0A7C5LVU7"/>
<dbReference type="InterPro" id="IPR043426">
    <property type="entry name" value="MltB-like"/>
</dbReference>
<dbReference type="InterPro" id="IPR011970">
    <property type="entry name" value="MltB_2"/>
</dbReference>
<organism evidence="4">
    <name type="scientific">Hellea balneolensis</name>
    <dbReference type="NCBI Taxonomy" id="287478"/>
    <lineage>
        <taxon>Bacteria</taxon>
        <taxon>Pseudomonadati</taxon>
        <taxon>Pseudomonadota</taxon>
        <taxon>Alphaproteobacteria</taxon>
        <taxon>Maricaulales</taxon>
        <taxon>Robiginitomaculaceae</taxon>
        <taxon>Hellea</taxon>
    </lineage>
</organism>
<keyword evidence="1" id="KW-0732">Signal</keyword>
<dbReference type="PANTHER" id="PTHR30163">
    <property type="entry name" value="MEMBRANE-BOUND LYTIC MUREIN TRANSGLYCOSYLASE B"/>
    <property type="match status" value="1"/>
</dbReference>
<comment type="caution">
    <text evidence="4">The sequence shown here is derived from an EMBL/GenBank/DDBJ whole genome shotgun (WGS) entry which is preliminary data.</text>
</comment>
<dbReference type="PROSITE" id="PS51257">
    <property type="entry name" value="PROKAR_LIPOPROTEIN"/>
    <property type="match status" value="1"/>
</dbReference>
<dbReference type="Pfam" id="PF01471">
    <property type="entry name" value="PG_binding_1"/>
    <property type="match status" value="1"/>
</dbReference>
<dbReference type="CDD" id="cd13399">
    <property type="entry name" value="Slt35-like"/>
    <property type="match status" value="1"/>
</dbReference>
<reference evidence="4" key="1">
    <citation type="journal article" date="2020" name="mSystems">
        <title>Genome- and Community-Level Interaction Insights into Carbon Utilization and Element Cycling Functions of Hydrothermarchaeota in Hydrothermal Sediment.</title>
        <authorList>
            <person name="Zhou Z."/>
            <person name="Liu Y."/>
            <person name="Xu W."/>
            <person name="Pan J."/>
            <person name="Luo Z.H."/>
            <person name="Li M."/>
        </authorList>
    </citation>
    <scope>NUCLEOTIDE SEQUENCE [LARGE SCALE GENOMIC DNA]</scope>
    <source>
        <strain evidence="4">HyVt-485</strain>
    </source>
</reference>
<dbReference type="Gene3D" id="1.10.530.10">
    <property type="match status" value="1"/>
</dbReference>
<evidence type="ECO:0000259" key="2">
    <source>
        <dbReference type="Pfam" id="PF01471"/>
    </source>
</evidence>
<dbReference type="NCBIfam" id="TIGR02283">
    <property type="entry name" value="MltB_2"/>
    <property type="match status" value="1"/>
</dbReference>
<dbReference type="InterPro" id="IPR031304">
    <property type="entry name" value="SLT_2"/>
</dbReference>
<dbReference type="SUPFAM" id="SSF53955">
    <property type="entry name" value="Lysozyme-like"/>
    <property type="match status" value="1"/>
</dbReference>
<evidence type="ECO:0000256" key="1">
    <source>
        <dbReference type="SAM" id="SignalP"/>
    </source>
</evidence>
<sequence length="418" mass="45926">MMKYALCLGFALSACASSPNLKAAIPTPHKKPLTTVSKEVQDFEQKFTSWKKTFIVEALQKGYDKKLVARTIGKAKINPKAITKDRKQPEYSRPLWDYLAKAASTERINTGKTKLAANAALFSSVEARYNVDKYILAAIWGLESDYGTILGDDDMIDALSTLAADGRRKAFAENQLYAILELLASGHVRQSQLRGSWAGAMGMTQFIPTTFRDYAVDYDNNGNIDLWTNKGDALGSAANYLSRFGWRNTEPVLAEVKLPKGFDMALADGVTRSISGWAGLGVVPMNGQNWSNQALFLEAKLLVPAGAKGPIFLSFKNFDVIKKYNNSTAYALGIAALAHGFQDKTMIIADWPTNDVPLTRSQRIKLQQALTKQGFDTGGVDGILGPKSRRAIRAWQKANHLPVDGYVNIDLYGRIIKG</sequence>
<dbReference type="InterPro" id="IPR023346">
    <property type="entry name" value="Lysozyme-like_dom_sf"/>
</dbReference>
<dbReference type="Pfam" id="PF13406">
    <property type="entry name" value="SLT_2"/>
    <property type="match status" value="1"/>
</dbReference>
<dbReference type="InterPro" id="IPR002477">
    <property type="entry name" value="Peptidoglycan-bd-like"/>
</dbReference>
<protein>
    <submittedName>
        <fullName evidence="4">Lytic murein transglycosylase</fullName>
    </submittedName>
</protein>
<dbReference type="InterPro" id="IPR036366">
    <property type="entry name" value="PGBDSf"/>
</dbReference>
<dbReference type="Gene3D" id="1.10.8.350">
    <property type="entry name" value="Bacterial muramidase"/>
    <property type="match status" value="1"/>
</dbReference>
<evidence type="ECO:0000259" key="3">
    <source>
        <dbReference type="Pfam" id="PF13406"/>
    </source>
</evidence>
<gene>
    <name evidence="4" type="ORF">ENJ42_07730</name>
</gene>
<feature type="domain" description="Transglycosylase SLT" evidence="3">
    <location>
        <begin position="47"/>
        <end position="338"/>
    </location>
</feature>
<dbReference type="Proteomes" id="UP000885830">
    <property type="component" value="Unassembled WGS sequence"/>
</dbReference>
<dbReference type="SUPFAM" id="SSF47090">
    <property type="entry name" value="PGBD-like"/>
    <property type="match status" value="1"/>
</dbReference>
<dbReference type="Gene3D" id="1.10.101.10">
    <property type="entry name" value="PGBD-like superfamily/PGBD"/>
    <property type="match status" value="1"/>
</dbReference>
<feature type="signal peptide" evidence="1">
    <location>
        <begin position="1"/>
        <end position="23"/>
    </location>
</feature>
<dbReference type="EMBL" id="DRMJ01000402">
    <property type="protein sequence ID" value="HHL43490.1"/>
    <property type="molecule type" value="Genomic_DNA"/>
</dbReference>
<dbReference type="InterPro" id="IPR036365">
    <property type="entry name" value="PGBD-like_sf"/>
</dbReference>
<name>A0A7C5LVU7_9PROT</name>
<proteinExistence type="predicted"/>
<dbReference type="GO" id="GO:0009253">
    <property type="term" value="P:peptidoglycan catabolic process"/>
    <property type="evidence" value="ECO:0007669"/>
    <property type="project" value="TreeGrafter"/>
</dbReference>
<accession>A0A7C5LVU7</accession>
<evidence type="ECO:0000313" key="4">
    <source>
        <dbReference type="EMBL" id="HHL43490.1"/>
    </source>
</evidence>
<dbReference type="PANTHER" id="PTHR30163:SF8">
    <property type="entry name" value="LYTIC MUREIN TRANSGLYCOSYLASE"/>
    <property type="match status" value="1"/>
</dbReference>
<dbReference type="GO" id="GO:0008933">
    <property type="term" value="F:peptidoglycan lytic transglycosylase activity"/>
    <property type="evidence" value="ECO:0007669"/>
    <property type="project" value="TreeGrafter"/>
</dbReference>